<dbReference type="PANTHER" id="PTHR31495">
    <property type="entry name" value="PEROXYGENASE 3-RELATED"/>
    <property type="match status" value="1"/>
</dbReference>
<accession>A0A4S4KB35</accession>
<dbReference type="PANTHER" id="PTHR31495:SF0">
    <property type="entry name" value="BINDING PROTEIN CALEOSIN, PUTATIVE (AFU_ORTHOLOGUE AFUA_5G13750)-RELATED"/>
    <property type="match status" value="1"/>
</dbReference>
<keyword evidence="4" id="KW-1185">Reference proteome</keyword>
<dbReference type="GO" id="GO:0005509">
    <property type="term" value="F:calcium ion binding"/>
    <property type="evidence" value="ECO:0007669"/>
    <property type="project" value="TreeGrafter"/>
</dbReference>
<dbReference type="Proteomes" id="UP000309038">
    <property type="component" value="Unassembled WGS sequence"/>
</dbReference>
<name>A0A4S4KB35_9APHY</name>
<reference evidence="3 4" key="1">
    <citation type="submission" date="2019-02" db="EMBL/GenBank/DDBJ databases">
        <title>Genome sequencing of the rare red list fungi Phlebia centrifuga.</title>
        <authorList>
            <person name="Buettner E."/>
            <person name="Kellner H."/>
        </authorList>
    </citation>
    <scope>NUCLEOTIDE SEQUENCE [LARGE SCALE GENOMIC DNA]</scope>
    <source>
        <strain evidence="3 4">DSM 108282</strain>
    </source>
</reference>
<dbReference type="AlphaFoldDB" id="A0A4S4KB35"/>
<keyword evidence="2" id="KW-0472">Membrane</keyword>
<dbReference type="InterPro" id="IPR007736">
    <property type="entry name" value="Caleosin-related"/>
</dbReference>
<dbReference type="EMBL" id="SGPJ01000391">
    <property type="protein sequence ID" value="THG94830.1"/>
    <property type="molecule type" value="Genomic_DNA"/>
</dbReference>
<dbReference type="GO" id="GO:0004497">
    <property type="term" value="F:monooxygenase activity"/>
    <property type="evidence" value="ECO:0007669"/>
    <property type="project" value="TreeGrafter"/>
</dbReference>
<evidence type="ECO:0000313" key="4">
    <source>
        <dbReference type="Proteomes" id="UP000309038"/>
    </source>
</evidence>
<feature type="transmembrane region" description="Helical" evidence="2">
    <location>
        <begin position="91"/>
        <end position="112"/>
    </location>
</feature>
<comment type="similarity">
    <text evidence="1">Belongs to the caleosin family.</text>
</comment>
<proteinExistence type="inferred from homology"/>
<gene>
    <name evidence="3" type="ORF">EW026_g6717</name>
</gene>
<protein>
    <submittedName>
        <fullName evidence="3">Uncharacterized protein</fullName>
    </submittedName>
</protein>
<sequence length="214" mass="24275">MNQKATPHDIITALPSAPITQERELFTDWKNLKQAGVARVNIAPTENRPNGATEYGYSKRHARQTVCRIYPIVLFSNAHNWNMLAFRLLQWSIFMSVFGVLVIHGAFSYLTLPPGRWYPDLLFRIYLDNIHVAKHGSDTATYDNEGRFRPQQFSDFFTRFGSQLTDGEYGITYRQALKGAWGQRCAMDAFGVSAGVFECEDLSTLGFSSVFILS</sequence>
<comment type="caution">
    <text evidence="3">The sequence shown here is derived from an EMBL/GenBank/DDBJ whole genome shotgun (WGS) entry which is preliminary data.</text>
</comment>
<dbReference type="Pfam" id="PF05042">
    <property type="entry name" value="Caleosin"/>
    <property type="match status" value="1"/>
</dbReference>
<organism evidence="3 4">
    <name type="scientific">Hermanssonia centrifuga</name>
    <dbReference type="NCBI Taxonomy" id="98765"/>
    <lineage>
        <taxon>Eukaryota</taxon>
        <taxon>Fungi</taxon>
        <taxon>Dikarya</taxon>
        <taxon>Basidiomycota</taxon>
        <taxon>Agaricomycotina</taxon>
        <taxon>Agaricomycetes</taxon>
        <taxon>Polyporales</taxon>
        <taxon>Meruliaceae</taxon>
        <taxon>Hermanssonia</taxon>
    </lineage>
</organism>
<evidence type="ECO:0000256" key="1">
    <source>
        <dbReference type="ARBA" id="ARBA00006765"/>
    </source>
</evidence>
<keyword evidence="2" id="KW-1133">Transmembrane helix</keyword>
<evidence type="ECO:0000256" key="2">
    <source>
        <dbReference type="SAM" id="Phobius"/>
    </source>
</evidence>
<keyword evidence="2" id="KW-0812">Transmembrane</keyword>
<evidence type="ECO:0000313" key="3">
    <source>
        <dbReference type="EMBL" id="THG94830.1"/>
    </source>
</evidence>